<dbReference type="PROSITE" id="PS00211">
    <property type="entry name" value="ABC_TRANSPORTER_1"/>
    <property type="match status" value="1"/>
</dbReference>
<feature type="domain" description="ABC transporter" evidence="4">
    <location>
        <begin position="3"/>
        <end position="218"/>
    </location>
</feature>
<dbReference type="InterPro" id="IPR003439">
    <property type="entry name" value="ABC_transporter-like_ATP-bd"/>
</dbReference>
<proteinExistence type="predicted"/>
<dbReference type="GO" id="GO:0005524">
    <property type="term" value="F:ATP binding"/>
    <property type="evidence" value="ECO:0007669"/>
    <property type="project" value="UniProtKB-KW"/>
</dbReference>
<keyword evidence="3 5" id="KW-0067">ATP-binding</keyword>
<evidence type="ECO:0000313" key="6">
    <source>
        <dbReference type="Proteomes" id="UP000092740"/>
    </source>
</evidence>
<evidence type="ECO:0000313" key="5">
    <source>
        <dbReference type="EMBL" id="OBY51864.1"/>
    </source>
</evidence>
<organism evidence="5 6">
    <name type="scientific">Haemophilus parainfluenzae</name>
    <dbReference type="NCBI Taxonomy" id="729"/>
    <lineage>
        <taxon>Bacteria</taxon>
        <taxon>Pseudomonadati</taxon>
        <taxon>Pseudomonadota</taxon>
        <taxon>Gammaproteobacteria</taxon>
        <taxon>Pasteurellales</taxon>
        <taxon>Pasteurellaceae</taxon>
        <taxon>Haemophilus</taxon>
    </lineage>
</organism>
<comment type="caution">
    <text evidence="5">The sequence shown here is derived from an EMBL/GenBank/DDBJ whole genome shotgun (WGS) entry which is preliminary data.</text>
</comment>
<dbReference type="Pfam" id="PF00005">
    <property type="entry name" value="ABC_tran"/>
    <property type="match status" value="1"/>
</dbReference>
<keyword evidence="1" id="KW-0813">Transport</keyword>
<protein>
    <submittedName>
        <fullName evidence="5">ABC transporter ATP-binding protein</fullName>
    </submittedName>
</protein>
<dbReference type="AlphaFoldDB" id="A0AB36E9A5"/>
<dbReference type="PANTHER" id="PTHR42781:SF4">
    <property type="entry name" value="SPERMIDINE_PUTRESCINE IMPORT ATP-BINDING PROTEIN POTA"/>
    <property type="match status" value="1"/>
</dbReference>
<keyword evidence="2" id="KW-0547">Nucleotide-binding</keyword>
<dbReference type="GO" id="GO:0016887">
    <property type="term" value="F:ATP hydrolysis activity"/>
    <property type="evidence" value="ECO:0007669"/>
    <property type="project" value="InterPro"/>
</dbReference>
<evidence type="ECO:0000256" key="3">
    <source>
        <dbReference type="ARBA" id="ARBA00022840"/>
    </source>
</evidence>
<dbReference type="PANTHER" id="PTHR42781">
    <property type="entry name" value="SPERMIDINE/PUTRESCINE IMPORT ATP-BINDING PROTEIN POTA"/>
    <property type="match status" value="1"/>
</dbReference>
<dbReference type="InterPro" id="IPR003593">
    <property type="entry name" value="AAA+_ATPase"/>
</dbReference>
<evidence type="ECO:0000259" key="4">
    <source>
        <dbReference type="PROSITE" id="PS50893"/>
    </source>
</evidence>
<gene>
    <name evidence="5" type="ORF">BBB48_06185</name>
</gene>
<accession>A0AB36E9A5</accession>
<dbReference type="InterPro" id="IPR017871">
    <property type="entry name" value="ABC_transporter-like_CS"/>
</dbReference>
<dbReference type="PROSITE" id="PS50893">
    <property type="entry name" value="ABC_TRANSPORTER_2"/>
    <property type="match status" value="1"/>
</dbReference>
<dbReference type="SUPFAM" id="SSF52540">
    <property type="entry name" value="P-loop containing nucleoside triphosphate hydrolases"/>
    <property type="match status" value="1"/>
</dbReference>
<evidence type="ECO:0000256" key="1">
    <source>
        <dbReference type="ARBA" id="ARBA00022448"/>
    </source>
</evidence>
<name>A0AB36E9A5_HAEPA</name>
<dbReference type="EMBL" id="MAQD01000006">
    <property type="protein sequence ID" value="OBY51864.1"/>
    <property type="molecule type" value="Genomic_DNA"/>
</dbReference>
<evidence type="ECO:0000256" key="2">
    <source>
        <dbReference type="ARBA" id="ARBA00022741"/>
    </source>
</evidence>
<sequence>MMLSLKNVRFEILRDPIVRDFSMNLQSGEVKTLFGPSGCGKTTVLRLISGLETPKSGEIKNTFRKTGFLFQENRLLENLTAMQNIAIFMDDPNEHQIITLAEKIGLSSSDLNKYPTELSGGMAKRVAFLRLLLCGCDLALLDEPFVGLDRDLRDILATMLVEKIEHQGMACILVTHDRFEAARLSREIMQLSPKGMDVQNVITLPTPLSVRNSAFEETVVAREFQGIHYYE</sequence>
<dbReference type="Proteomes" id="UP000092740">
    <property type="component" value="Unassembled WGS sequence"/>
</dbReference>
<dbReference type="InterPro" id="IPR050093">
    <property type="entry name" value="ABC_SmlMolc_Importer"/>
</dbReference>
<dbReference type="Gene3D" id="3.40.50.300">
    <property type="entry name" value="P-loop containing nucleotide triphosphate hydrolases"/>
    <property type="match status" value="1"/>
</dbReference>
<dbReference type="InterPro" id="IPR027417">
    <property type="entry name" value="P-loop_NTPase"/>
</dbReference>
<dbReference type="SMART" id="SM00382">
    <property type="entry name" value="AAA"/>
    <property type="match status" value="1"/>
</dbReference>
<reference evidence="5 6" key="1">
    <citation type="submission" date="2016-06" db="EMBL/GenBank/DDBJ databases">
        <title>Simultaneous identification of Haemophilus influenzae and Haemophilus haemolyticus using TaqMan real-time PCR.</title>
        <authorList>
            <person name="Price E.P."/>
            <person name="Sarovich D.S."/>
            <person name="Harris T."/>
            <person name="Spargo J.C."/>
            <person name="Nosworthy E."/>
            <person name="Beissbarth J."/>
            <person name="Smith-Vaughan H.C."/>
        </authorList>
    </citation>
    <scope>NUCLEOTIDE SEQUENCE [LARGE SCALE GENOMIC DNA]</scope>
    <source>
        <strain evidence="5 6">ATCC 9796</strain>
    </source>
</reference>